<accession>A0ABT1SWR9</accession>
<evidence type="ECO:0000313" key="2">
    <source>
        <dbReference type="Proteomes" id="UP001204376"/>
    </source>
</evidence>
<dbReference type="Proteomes" id="UP001204376">
    <property type="component" value="Unassembled WGS sequence"/>
</dbReference>
<sequence>MTSYADYLFLLSPPEPVKELIGKYKKASAKHIGEFKSMDSPAHISVMHAERQKPFFADVTKLEKSLNIMPPVLLHIDGFKYFPHLHSQYTIYAHIRITPAVDAWFSLLKKNLSIRKTLVPHITVTRNIPEADFDTLWPHFHHKKLVEPFWIKELKIVKRETFGSFPKWEPFKTFRFRGTKSFEHLAELDKQANVSEEVKNQINLF</sequence>
<dbReference type="SUPFAM" id="SSF55144">
    <property type="entry name" value="LigT-like"/>
    <property type="match status" value="1"/>
</dbReference>
<dbReference type="GO" id="GO:0016874">
    <property type="term" value="F:ligase activity"/>
    <property type="evidence" value="ECO:0007669"/>
    <property type="project" value="UniProtKB-KW"/>
</dbReference>
<evidence type="ECO:0000313" key="1">
    <source>
        <dbReference type="EMBL" id="MCQ6956790.1"/>
    </source>
</evidence>
<gene>
    <name evidence="1" type="ORF">NPE20_02425</name>
</gene>
<proteinExistence type="predicted"/>
<dbReference type="EMBL" id="JANHOH010000001">
    <property type="protein sequence ID" value="MCQ6956790.1"/>
    <property type="molecule type" value="Genomic_DNA"/>
</dbReference>
<dbReference type="Pfam" id="PF13563">
    <property type="entry name" value="2_5_RNA_ligase2"/>
    <property type="match status" value="1"/>
</dbReference>
<organism evidence="1 2">
    <name type="scientific">Mucilaginibacter aquariorum</name>
    <dbReference type="NCBI Taxonomy" id="2967225"/>
    <lineage>
        <taxon>Bacteria</taxon>
        <taxon>Pseudomonadati</taxon>
        <taxon>Bacteroidota</taxon>
        <taxon>Sphingobacteriia</taxon>
        <taxon>Sphingobacteriales</taxon>
        <taxon>Sphingobacteriaceae</taxon>
        <taxon>Mucilaginibacter</taxon>
    </lineage>
</organism>
<keyword evidence="2" id="KW-1185">Reference proteome</keyword>
<keyword evidence="1" id="KW-0436">Ligase</keyword>
<protein>
    <submittedName>
        <fullName evidence="1">2'-5' RNA ligase family protein</fullName>
    </submittedName>
</protein>
<reference evidence="1 2" key="1">
    <citation type="submission" date="2022-07" db="EMBL/GenBank/DDBJ databases">
        <title>Mucilaginibacter sp. JC4.</title>
        <authorList>
            <person name="Le V."/>
            <person name="Ko S.-R."/>
            <person name="Ahn C.-Y."/>
            <person name="Oh H.-M."/>
        </authorList>
    </citation>
    <scope>NUCLEOTIDE SEQUENCE [LARGE SCALE GENOMIC DNA]</scope>
    <source>
        <strain evidence="1 2">JC4</strain>
    </source>
</reference>
<dbReference type="Gene3D" id="3.90.1140.10">
    <property type="entry name" value="Cyclic phosphodiesterase"/>
    <property type="match status" value="1"/>
</dbReference>
<dbReference type="RefSeq" id="WP_256537004.1">
    <property type="nucleotide sequence ID" value="NZ_JANHOH010000001.1"/>
</dbReference>
<comment type="caution">
    <text evidence="1">The sequence shown here is derived from an EMBL/GenBank/DDBJ whole genome shotgun (WGS) entry which is preliminary data.</text>
</comment>
<dbReference type="InterPro" id="IPR009097">
    <property type="entry name" value="Cyclic_Pdiesterase"/>
</dbReference>
<name>A0ABT1SWR9_9SPHI</name>